<evidence type="ECO:0000313" key="3">
    <source>
        <dbReference type="Proteomes" id="UP000694380"/>
    </source>
</evidence>
<feature type="compositionally biased region" description="Low complexity" evidence="1">
    <location>
        <begin position="1"/>
        <end position="19"/>
    </location>
</feature>
<evidence type="ECO:0000313" key="2">
    <source>
        <dbReference type="Ensembl" id="ENSCPBP00000001428.1"/>
    </source>
</evidence>
<proteinExistence type="predicted"/>
<reference evidence="2" key="2">
    <citation type="submission" date="2025-09" db="UniProtKB">
        <authorList>
            <consortium name="Ensembl"/>
        </authorList>
    </citation>
    <scope>IDENTIFICATION</scope>
</reference>
<organism evidence="2 3">
    <name type="scientific">Chrysemys picta bellii</name>
    <name type="common">Western painted turtle</name>
    <name type="synonym">Emys bellii</name>
    <dbReference type="NCBI Taxonomy" id="8478"/>
    <lineage>
        <taxon>Eukaryota</taxon>
        <taxon>Metazoa</taxon>
        <taxon>Chordata</taxon>
        <taxon>Craniata</taxon>
        <taxon>Vertebrata</taxon>
        <taxon>Euteleostomi</taxon>
        <taxon>Archelosauria</taxon>
        <taxon>Testudinata</taxon>
        <taxon>Testudines</taxon>
        <taxon>Cryptodira</taxon>
        <taxon>Durocryptodira</taxon>
        <taxon>Testudinoidea</taxon>
        <taxon>Emydidae</taxon>
        <taxon>Chrysemys</taxon>
    </lineage>
</organism>
<keyword evidence="3" id="KW-1185">Reference proteome</keyword>
<dbReference type="Ensembl" id="ENSCPBT00000001766.1">
    <property type="protein sequence ID" value="ENSCPBP00000001428.1"/>
    <property type="gene ID" value="ENSCPBG00000001165.1"/>
</dbReference>
<sequence length="62" mass="6501">MAEAAWRWAGDGASSSSSADEGEGQGAPPRRVYLPGRGPPPGPGEELVMDEEAYVLYHRAGT</sequence>
<dbReference type="AlphaFoldDB" id="A0A8C3F2Z4"/>
<name>A0A8C3F2Z4_CHRPI</name>
<protein>
    <submittedName>
        <fullName evidence="2">Uncharacterized protein</fullName>
    </submittedName>
</protein>
<evidence type="ECO:0000256" key="1">
    <source>
        <dbReference type="SAM" id="MobiDB-lite"/>
    </source>
</evidence>
<dbReference type="Proteomes" id="UP000694380">
    <property type="component" value="Unplaced"/>
</dbReference>
<accession>A0A8C3F2Z4</accession>
<dbReference type="GeneTree" id="ENSGT00950000185456"/>
<feature type="region of interest" description="Disordered" evidence="1">
    <location>
        <begin position="1"/>
        <end position="46"/>
    </location>
</feature>
<feature type="compositionally biased region" description="Low complexity" evidence="1">
    <location>
        <begin position="26"/>
        <end position="36"/>
    </location>
</feature>
<reference evidence="2" key="1">
    <citation type="submission" date="2025-08" db="UniProtKB">
        <authorList>
            <consortium name="Ensembl"/>
        </authorList>
    </citation>
    <scope>IDENTIFICATION</scope>
</reference>